<feature type="transmembrane region" description="Helical" evidence="6">
    <location>
        <begin position="99"/>
        <end position="117"/>
    </location>
</feature>
<keyword evidence="2" id="KW-1003">Cell membrane</keyword>
<dbReference type="GO" id="GO:0015920">
    <property type="term" value="P:lipopolysaccharide transport"/>
    <property type="evidence" value="ECO:0007669"/>
    <property type="project" value="TreeGrafter"/>
</dbReference>
<feature type="transmembrane region" description="Helical" evidence="6">
    <location>
        <begin position="278"/>
        <end position="298"/>
    </location>
</feature>
<organism evidence="7">
    <name type="scientific">candidate division WOR-3 bacterium</name>
    <dbReference type="NCBI Taxonomy" id="2052148"/>
    <lineage>
        <taxon>Bacteria</taxon>
        <taxon>Bacteria division WOR-3</taxon>
    </lineage>
</organism>
<comment type="caution">
    <text evidence="7">The sequence shown here is derived from an EMBL/GenBank/DDBJ whole genome shotgun (WGS) entry which is preliminary data.</text>
</comment>
<comment type="subcellular location">
    <subcellularLocation>
        <location evidence="1">Cell membrane</location>
        <topology evidence="1">Multi-pass membrane protein</topology>
    </subcellularLocation>
</comment>
<feature type="transmembrane region" description="Helical" evidence="6">
    <location>
        <begin position="12"/>
        <end position="30"/>
    </location>
</feature>
<feature type="transmembrane region" description="Helical" evidence="6">
    <location>
        <begin position="340"/>
        <end position="357"/>
    </location>
</feature>
<dbReference type="InterPro" id="IPR005495">
    <property type="entry name" value="LptG/LptF_permease"/>
</dbReference>
<feature type="transmembrane region" description="Helical" evidence="6">
    <location>
        <begin position="303"/>
        <end position="320"/>
    </location>
</feature>
<evidence type="ECO:0000256" key="1">
    <source>
        <dbReference type="ARBA" id="ARBA00004651"/>
    </source>
</evidence>
<reference evidence="7" key="1">
    <citation type="journal article" date="2020" name="mSystems">
        <title>Genome- and Community-Level Interaction Insights into Carbon Utilization and Element Cycling Functions of Hydrothermarchaeota in Hydrothermal Sediment.</title>
        <authorList>
            <person name="Zhou Z."/>
            <person name="Liu Y."/>
            <person name="Xu W."/>
            <person name="Pan J."/>
            <person name="Luo Z.H."/>
            <person name="Li M."/>
        </authorList>
    </citation>
    <scope>NUCLEOTIDE SEQUENCE [LARGE SCALE GENOMIC DNA]</scope>
    <source>
        <strain evidence="7">SpSt-961</strain>
    </source>
</reference>
<dbReference type="Pfam" id="PF03739">
    <property type="entry name" value="LptF_LptG"/>
    <property type="match status" value="1"/>
</dbReference>
<evidence type="ECO:0000256" key="6">
    <source>
        <dbReference type="SAM" id="Phobius"/>
    </source>
</evidence>
<dbReference type="EMBL" id="DTOZ01000138">
    <property type="protein sequence ID" value="HGE78383.1"/>
    <property type="molecule type" value="Genomic_DNA"/>
</dbReference>
<dbReference type="PANTHER" id="PTHR33529:SF6">
    <property type="entry name" value="YJGP_YJGQ FAMILY PERMEASE"/>
    <property type="match status" value="1"/>
</dbReference>
<evidence type="ECO:0000313" key="7">
    <source>
        <dbReference type="EMBL" id="HGE78383.1"/>
    </source>
</evidence>
<evidence type="ECO:0000256" key="4">
    <source>
        <dbReference type="ARBA" id="ARBA00022989"/>
    </source>
</evidence>
<dbReference type="PANTHER" id="PTHR33529">
    <property type="entry name" value="SLR0882 PROTEIN-RELATED"/>
    <property type="match status" value="1"/>
</dbReference>
<keyword evidence="4 6" id="KW-1133">Transmembrane helix</keyword>
<gene>
    <name evidence="7" type="ORF">ENX68_05220</name>
</gene>
<dbReference type="GO" id="GO:0043190">
    <property type="term" value="C:ATP-binding cassette (ABC) transporter complex"/>
    <property type="evidence" value="ECO:0007669"/>
    <property type="project" value="TreeGrafter"/>
</dbReference>
<evidence type="ECO:0000256" key="5">
    <source>
        <dbReference type="ARBA" id="ARBA00023136"/>
    </source>
</evidence>
<keyword evidence="3 6" id="KW-0812">Transmembrane</keyword>
<proteinExistence type="predicted"/>
<accession>A0A7V3RHV2</accession>
<name>A0A7V3RHV2_UNCW3</name>
<keyword evidence="5 6" id="KW-0472">Membrane</keyword>
<dbReference type="AlphaFoldDB" id="A0A7V3RHV2"/>
<protein>
    <submittedName>
        <fullName evidence="7">YjgP/YjgQ family permease</fullName>
    </submittedName>
</protein>
<evidence type="ECO:0000256" key="3">
    <source>
        <dbReference type="ARBA" id="ARBA00022692"/>
    </source>
</evidence>
<sequence>MKIIYRYVLSNFLRYLFFTLLVLIFIYIIINLFDNLGRYLSRNIPFNDILIYYLYLIPSYAVLLVPVATIIGIFFIFGYMTKYREIIALKSQGMDINNLFLLIIITGIFISVSTFIFQETVVVWAQARLTRHRAEKIDKRPLPSATVRHNFFYYGEKNWIYYIKEFNPKDSTLKNVMLWKVDQQRHITKRIDAHSAKFINFWQFKDVTVREFDSLDNEHINYYPVLDLPELKETPNDFSRIPKPMEEMNFIELSGFVRRRLRAGEDVAKERVELNYRFSFPFITLILILICLPISVVLRRGGVAIGLGISIVLAFIYWGFIQSCRAYGYAGIMHPVLSAWLPNIIFGIFGLISFFGIRR</sequence>
<evidence type="ECO:0000256" key="2">
    <source>
        <dbReference type="ARBA" id="ARBA00022475"/>
    </source>
</evidence>
<feature type="transmembrane region" description="Helical" evidence="6">
    <location>
        <begin position="50"/>
        <end position="78"/>
    </location>
</feature>